<evidence type="ECO:0000313" key="3">
    <source>
        <dbReference type="Proteomes" id="UP000006892"/>
    </source>
</evidence>
<sequence length="580" mass="62235">MIRRFPWLARIGGSSAVTRWSWILTAPFAVTVMGSYITARSPRDWPTYFGVAVMVHLIMGLALLVAWLTVLRPDRPRHRPVVSLIVFAALGACRPFLLDALLVFNGFATDDRSLWARLFINMTTAVVALSLIAILVDSVREHDATMRRLRAARTALDEQRRVDEEYLAGLGRRYADDLAAQIDSALAATDSAGIDSVSGARLLRGISEEIVRPMSHALFDDVTPPPRPSVALPVLTLRERLHGVLQAVRPAPLVLPVLLYTVVVLTYLVTSYGVRETVLQVAAGLVVCVSGSWVVAKVAVRIGNAAARTGFLAAAYSAVGAVTAVAFWLILGGVGFPPAFVVPGIAFYPFAALAMCLIRAANEQRALEEQQLATALAEQSHLSAEVHGRVVAARRRLAHVLHSSVQGELVAAALMMHGAATPAPMRPADGRSVEGTVSEILGRVLREVADEKSRPRIPTSDARQQITELVGMWSAAVPVRSDIDPDVWPLLSASPVRLEHAIDVLSEGFTNAIRHGTGGTLSLTMVVDPRTSVICIGIRSPGRISRDGSDGVGLTALAAKVGTAELVQEHDSVLLSVRLD</sequence>
<feature type="transmembrane region" description="Helical" evidence="1">
    <location>
        <begin position="114"/>
        <end position="136"/>
    </location>
</feature>
<protein>
    <submittedName>
        <fullName evidence="2">Integral membrane protein</fullName>
    </submittedName>
</protein>
<feature type="transmembrane region" description="Helical" evidence="1">
    <location>
        <begin position="20"/>
        <end position="39"/>
    </location>
</feature>
<dbReference type="AlphaFoldDB" id="A0A3S5Y149"/>
<accession>A0A3S5Y149</accession>
<feature type="transmembrane region" description="Helical" evidence="1">
    <location>
        <begin position="278"/>
        <end position="299"/>
    </location>
</feature>
<proteinExistence type="predicted"/>
<feature type="transmembrane region" description="Helical" evidence="1">
    <location>
        <begin position="253"/>
        <end position="272"/>
    </location>
</feature>
<evidence type="ECO:0000256" key="1">
    <source>
        <dbReference type="SAM" id="Phobius"/>
    </source>
</evidence>
<feature type="transmembrane region" description="Helical" evidence="1">
    <location>
        <begin position="311"/>
        <end position="330"/>
    </location>
</feature>
<dbReference type="KEGG" id="req:REQ_01040"/>
<feature type="transmembrane region" description="Helical" evidence="1">
    <location>
        <begin position="336"/>
        <end position="358"/>
    </location>
</feature>
<feature type="transmembrane region" description="Helical" evidence="1">
    <location>
        <begin position="81"/>
        <end position="108"/>
    </location>
</feature>
<feature type="transmembrane region" description="Helical" evidence="1">
    <location>
        <begin position="45"/>
        <end position="69"/>
    </location>
</feature>
<gene>
    <name evidence="2" type="ordered locus">REQ_01040</name>
</gene>
<organism evidence="2">
    <name type="scientific">Rhodococcus hoagii (strain 103S)</name>
    <name type="common">Rhodococcus equi</name>
    <dbReference type="NCBI Taxonomy" id="685727"/>
    <lineage>
        <taxon>Bacteria</taxon>
        <taxon>Bacillati</taxon>
        <taxon>Actinomycetota</taxon>
        <taxon>Actinomycetes</taxon>
        <taxon>Mycobacteriales</taxon>
        <taxon>Nocardiaceae</taxon>
        <taxon>Prescottella</taxon>
    </lineage>
</organism>
<dbReference type="Proteomes" id="UP001154400">
    <property type="component" value="Chromosome"/>
</dbReference>
<keyword evidence="1" id="KW-1133">Transmembrane helix</keyword>
<dbReference type="RefSeq" id="WP_013414438.1">
    <property type="nucleotide sequence ID" value="NC_014659.1"/>
</dbReference>
<evidence type="ECO:0000313" key="2">
    <source>
        <dbReference type="EMBL" id="CBH46256.1"/>
    </source>
</evidence>
<keyword evidence="1" id="KW-0812">Transmembrane</keyword>
<dbReference type="EMBL" id="FN563149">
    <property type="protein sequence ID" value="CBH46256.1"/>
    <property type="molecule type" value="Genomic_DNA"/>
</dbReference>
<name>A0A3S5Y149_RHOH1</name>
<reference evidence="2" key="1">
    <citation type="journal article" date="2010" name="PLoS Genet.">
        <title>The genome of a pathogenic rhodococcus: cooptive virulence underpinned by key gene acquisitions.</title>
        <authorList>
            <person name="Letek M."/>
            <person name="Gonzalez P."/>
            <person name="Macarthur I."/>
            <person name="Rodriguez H."/>
            <person name="Freeman T.C."/>
            <person name="Valero-Rello A."/>
            <person name="Blanco M."/>
            <person name="Buckley T."/>
            <person name="Cherevach I."/>
            <person name="Fahey R."/>
            <person name="Hapeshi A."/>
            <person name="Holdstock J."/>
            <person name="Leadon D."/>
            <person name="Navas J."/>
            <person name="Ocampo A."/>
            <person name="Quail M.A."/>
            <person name="Sanders M."/>
            <person name="Scortti M.M."/>
            <person name="Prescott J.F."/>
            <person name="Fogarty U."/>
            <person name="Meijer W.G."/>
            <person name="Parkhill J."/>
            <person name="Bentley S.D."/>
            <person name="Vazquez-Boland J.A."/>
        </authorList>
    </citation>
    <scope>NUCLEOTIDE SEQUENCE [LARGE SCALE GENOMIC DNA]</scope>
    <source>
        <strain evidence="2 3">103S</strain>
    </source>
</reference>
<keyword evidence="1" id="KW-0472">Membrane</keyword>